<comment type="caution">
    <text evidence="1">The sequence shown here is derived from an EMBL/GenBank/DDBJ whole genome shotgun (WGS) entry which is preliminary data.</text>
</comment>
<accession>A0ABQ2F2P0</accession>
<protein>
    <submittedName>
        <fullName evidence="1">Uncharacterized protein</fullName>
    </submittedName>
</protein>
<organism evidence="1 2">
    <name type="scientific">Deinococcus malanensis</name>
    <dbReference type="NCBI Taxonomy" id="1706855"/>
    <lineage>
        <taxon>Bacteria</taxon>
        <taxon>Thermotogati</taxon>
        <taxon>Deinococcota</taxon>
        <taxon>Deinococci</taxon>
        <taxon>Deinococcales</taxon>
        <taxon>Deinococcaceae</taxon>
        <taxon>Deinococcus</taxon>
    </lineage>
</organism>
<evidence type="ECO:0000313" key="2">
    <source>
        <dbReference type="Proteomes" id="UP000647587"/>
    </source>
</evidence>
<dbReference type="EMBL" id="BMPP01000039">
    <property type="protein sequence ID" value="GGK43443.1"/>
    <property type="molecule type" value="Genomic_DNA"/>
</dbReference>
<name>A0ABQ2F2P0_9DEIO</name>
<sequence length="71" mass="7734">MNGQAECVVNQHIFVKQLLEVFRAVQVGTVAELGEAVEQGVVSQVTGQRLSGGDHVSKEVFWHAFKIRAGL</sequence>
<dbReference type="Proteomes" id="UP000647587">
    <property type="component" value="Unassembled WGS sequence"/>
</dbReference>
<keyword evidence="2" id="KW-1185">Reference proteome</keyword>
<proteinExistence type="predicted"/>
<gene>
    <name evidence="1" type="ORF">GCM10008955_41480</name>
</gene>
<evidence type="ECO:0000313" key="1">
    <source>
        <dbReference type="EMBL" id="GGK43443.1"/>
    </source>
</evidence>
<reference evidence="2" key="1">
    <citation type="journal article" date="2019" name="Int. J. Syst. Evol. Microbiol.">
        <title>The Global Catalogue of Microorganisms (GCM) 10K type strain sequencing project: providing services to taxonomists for standard genome sequencing and annotation.</title>
        <authorList>
            <consortium name="The Broad Institute Genomics Platform"/>
            <consortium name="The Broad Institute Genome Sequencing Center for Infectious Disease"/>
            <person name="Wu L."/>
            <person name="Ma J."/>
        </authorList>
    </citation>
    <scope>NUCLEOTIDE SEQUENCE [LARGE SCALE GENOMIC DNA]</scope>
    <source>
        <strain evidence="2">JCM 30331</strain>
    </source>
</reference>